<name>A0ACC1ANF9_9ROSI</name>
<proteinExistence type="predicted"/>
<accession>A0ACC1ANF9</accession>
<evidence type="ECO:0000313" key="1">
    <source>
        <dbReference type="EMBL" id="KAJ0088240.1"/>
    </source>
</evidence>
<organism evidence="1 2">
    <name type="scientific">Pistacia atlantica</name>
    <dbReference type="NCBI Taxonomy" id="434234"/>
    <lineage>
        <taxon>Eukaryota</taxon>
        <taxon>Viridiplantae</taxon>
        <taxon>Streptophyta</taxon>
        <taxon>Embryophyta</taxon>
        <taxon>Tracheophyta</taxon>
        <taxon>Spermatophyta</taxon>
        <taxon>Magnoliopsida</taxon>
        <taxon>eudicotyledons</taxon>
        <taxon>Gunneridae</taxon>
        <taxon>Pentapetalae</taxon>
        <taxon>rosids</taxon>
        <taxon>malvids</taxon>
        <taxon>Sapindales</taxon>
        <taxon>Anacardiaceae</taxon>
        <taxon>Pistacia</taxon>
    </lineage>
</organism>
<keyword evidence="2" id="KW-1185">Reference proteome</keyword>
<dbReference type="EMBL" id="CM047905">
    <property type="protein sequence ID" value="KAJ0088240.1"/>
    <property type="molecule type" value="Genomic_DNA"/>
</dbReference>
<comment type="caution">
    <text evidence="1">The sequence shown here is derived from an EMBL/GenBank/DDBJ whole genome shotgun (WGS) entry which is preliminary data.</text>
</comment>
<gene>
    <name evidence="1" type="ORF">Patl1_31768</name>
</gene>
<dbReference type="Proteomes" id="UP001164250">
    <property type="component" value="Chromosome 9"/>
</dbReference>
<reference evidence="2" key="1">
    <citation type="journal article" date="2023" name="G3 (Bethesda)">
        <title>Genome assembly and association tests identify interacting loci associated with vigor, precocity, and sex in interspecific pistachio rootstocks.</title>
        <authorList>
            <person name="Palmer W."/>
            <person name="Jacygrad E."/>
            <person name="Sagayaradj S."/>
            <person name="Cavanaugh K."/>
            <person name="Han R."/>
            <person name="Bertier L."/>
            <person name="Beede B."/>
            <person name="Kafkas S."/>
            <person name="Golino D."/>
            <person name="Preece J."/>
            <person name="Michelmore R."/>
        </authorList>
    </citation>
    <scope>NUCLEOTIDE SEQUENCE [LARGE SCALE GENOMIC DNA]</scope>
</reference>
<sequence length="79" mass="8935">MGISKPSLFLILIIMSFSMSHRPRVAEARPLSIQPQQRYTKIFETLGIACKCCDVSGNECSSTWTEPCSKLQCLPWKLQ</sequence>
<evidence type="ECO:0000313" key="2">
    <source>
        <dbReference type="Proteomes" id="UP001164250"/>
    </source>
</evidence>
<protein>
    <submittedName>
        <fullName evidence="1">Uncharacterized protein</fullName>
    </submittedName>
</protein>